<keyword evidence="3" id="KW-0106">Calcium</keyword>
<dbReference type="InterPro" id="IPR008183">
    <property type="entry name" value="Aldose_1/G6P_1-epimerase"/>
</dbReference>
<dbReference type="PANTHER" id="PTHR11122:SF13">
    <property type="entry name" value="GLUCOSE-6-PHOSPHATE 1-EPIMERASE"/>
    <property type="match status" value="1"/>
</dbReference>
<dbReference type="GO" id="GO:0005975">
    <property type="term" value="P:carbohydrate metabolic process"/>
    <property type="evidence" value="ECO:0007669"/>
    <property type="project" value="InterPro"/>
</dbReference>
<proteinExistence type="predicted"/>
<dbReference type="InterPro" id="IPR037481">
    <property type="entry name" value="LacX"/>
</dbReference>
<dbReference type="PANTHER" id="PTHR11122">
    <property type="entry name" value="APOSPORY-ASSOCIATED PROTEIN C-RELATED"/>
    <property type="match status" value="1"/>
</dbReference>
<organism evidence="4 5">
    <name type="scientific">Prevotella disiens DNF00882</name>
    <dbReference type="NCBI Taxonomy" id="1401075"/>
    <lineage>
        <taxon>Bacteria</taxon>
        <taxon>Pseudomonadati</taxon>
        <taxon>Bacteroidota</taxon>
        <taxon>Bacteroidia</taxon>
        <taxon>Bacteroidales</taxon>
        <taxon>Prevotellaceae</taxon>
        <taxon>Prevotella</taxon>
    </lineage>
</organism>
<dbReference type="GO" id="GO:0016853">
    <property type="term" value="F:isomerase activity"/>
    <property type="evidence" value="ECO:0007669"/>
    <property type="project" value="InterPro"/>
</dbReference>
<evidence type="ECO:0000313" key="4">
    <source>
        <dbReference type="EMBL" id="KGF50275.1"/>
    </source>
</evidence>
<protein>
    <submittedName>
        <fullName evidence="4">Aldose epimerase</fullName>
    </submittedName>
</protein>
<evidence type="ECO:0000256" key="2">
    <source>
        <dbReference type="ARBA" id="ARBA00011245"/>
    </source>
</evidence>
<dbReference type="Gene3D" id="2.70.98.10">
    <property type="match status" value="1"/>
</dbReference>
<dbReference type="AlphaFoldDB" id="A0A096AU73"/>
<dbReference type="RefSeq" id="WP_036882382.1">
    <property type="nucleotide sequence ID" value="NZ_JRNR01000006.1"/>
</dbReference>
<dbReference type="InterPro" id="IPR014718">
    <property type="entry name" value="GH-type_carb-bd"/>
</dbReference>
<dbReference type="InterPro" id="IPR011013">
    <property type="entry name" value="Gal_mutarotase_sf_dom"/>
</dbReference>
<comment type="subunit">
    <text evidence="2">Monomer.</text>
</comment>
<evidence type="ECO:0000256" key="1">
    <source>
        <dbReference type="ARBA" id="ARBA00001913"/>
    </source>
</evidence>
<dbReference type="GO" id="GO:0030246">
    <property type="term" value="F:carbohydrate binding"/>
    <property type="evidence" value="ECO:0007669"/>
    <property type="project" value="InterPro"/>
</dbReference>
<dbReference type="CDD" id="cd09024">
    <property type="entry name" value="Aldose_epim_lacX"/>
    <property type="match status" value="1"/>
</dbReference>
<dbReference type="Proteomes" id="UP000029538">
    <property type="component" value="Unassembled WGS sequence"/>
</dbReference>
<comment type="cofactor">
    <cofactor evidence="1">
        <name>Ca(2+)</name>
        <dbReference type="ChEBI" id="CHEBI:29108"/>
    </cofactor>
</comment>
<dbReference type="EMBL" id="JRNR01000006">
    <property type="protein sequence ID" value="KGF50275.1"/>
    <property type="molecule type" value="Genomic_DNA"/>
</dbReference>
<evidence type="ECO:0000256" key="3">
    <source>
        <dbReference type="ARBA" id="ARBA00022837"/>
    </source>
</evidence>
<accession>A0A096AU73</accession>
<dbReference type="Pfam" id="PF01263">
    <property type="entry name" value="Aldose_epim"/>
    <property type="match status" value="1"/>
</dbReference>
<dbReference type="SUPFAM" id="SSF74650">
    <property type="entry name" value="Galactose mutarotase-like"/>
    <property type="match status" value="1"/>
</dbReference>
<evidence type="ECO:0000313" key="5">
    <source>
        <dbReference type="Proteomes" id="UP000029538"/>
    </source>
</evidence>
<name>A0A096AU73_9BACT</name>
<gene>
    <name evidence="4" type="ORF">HMPREF0654_02100</name>
</gene>
<sequence>MEQLANDYLTLQLSAHGAELKSIKDDNGKEYLWQGDAQYWARQSPILFPHVGSVWNNSYKIENKEYSSSRHGFARDMDFKVTQKSTDRILFSLHDTPETYERYPYHFILGVSYRLKGNRIHVIWHVQNIDNKEIHFQIGGHPAFNLPDMKAGEPMIGYLKLDNETLQRNNFTHEGYLLEGYKTFETDEGILELTPETFANDALIFDQCQLHHVQILNKKGAAEVSVQFNTPAVGIWSPAGKNAPFVCIEPWYGIADKENYNGEFCNRYLMNHLQPGASFMSEYIITIR</sequence>
<comment type="caution">
    <text evidence="4">The sequence shown here is derived from an EMBL/GenBank/DDBJ whole genome shotgun (WGS) entry which is preliminary data.</text>
</comment>
<reference evidence="4 5" key="1">
    <citation type="submission" date="2014-07" db="EMBL/GenBank/DDBJ databases">
        <authorList>
            <person name="McCorrison J."/>
            <person name="Sanka R."/>
            <person name="Torralba M."/>
            <person name="Gillis M."/>
            <person name="Haft D.H."/>
            <person name="Methe B."/>
            <person name="Sutton G."/>
            <person name="Nelson K.E."/>
        </authorList>
    </citation>
    <scope>NUCLEOTIDE SEQUENCE [LARGE SCALE GENOMIC DNA]</scope>
    <source>
        <strain evidence="4 5">DNF00882</strain>
    </source>
</reference>